<reference evidence="2" key="1">
    <citation type="submission" date="2016-03" db="EMBL/GenBank/DDBJ databases">
        <title>Gut transcriptome analysis on engorged females of Ornithodoros mimon (Acari: Argasidae) and phylogenetic inferences of soft ticks.</title>
        <authorList>
            <person name="Landulfo G.A."/>
            <person name="Giovanni D."/>
            <person name="Carvalho E."/>
            <person name="Junqueira-de-Azevedo I."/>
            <person name="Patane J."/>
            <person name="Mendoca R."/>
            <person name="Barros-Battesti D."/>
        </authorList>
    </citation>
    <scope>NUCLEOTIDE SEQUENCE</scope>
    <source>
        <strain evidence="2">Females</strain>
        <tissue evidence="2">Gut</tissue>
    </source>
</reference>
<feature type="compositionally biased region" description="Basic and acidic residues" evidence="1">
    <location>
        <begin position="75"/>
        <end position="86"/>
    </location>
</feature>
<sequence length="308" mass="32851">DYVLPERRPSPDPMETPPVKVELDEGMHELPVDEITVEHVVKEEEKEDEAPVAKEESQPSSEVKVKEEPPDEDDVQVKEEEHKDEPEAPPAPVTAGASASVLSTGMPAAVNLPATTVLPSGCRMVLVPVNQAQAQQGTIIAGQNNIVTLPGGQAAVLPTRVILPREQHNGVVKTQVVQPTVVQQNGVSPGQAQPWSQLWIQPTGASSVIPASSAEEEGPPRKKTRIEYSEGAAHAVYTEPSKNVKGGKTRRDVQTQFPTWDFVEERSSGTQTCGTSQGVSECGIQTTGRNEGASVASSGTGTTEPWPL</sequence>
<feature type="non-terminal residue" evidence="2">
    <location>
        <position position="308"/>
    </location>
</feature>
<feature type="region of interest" description="Disordered" evidence="1">
    <location>
        <begin position="42"/>
        <end position="98"/>
    </location>
</feature>
<feature type="non-terminal residue" evidence="2">
    <location>
        <position position="1"/>
    </location>
</feature>
<protein>
    <submittedName>
        <fullName evidence="2">Uncharacterized protein</fullName>
    </submittedName>
</protein>
<feature type="compositionally biased region" description="Basic and acidic residues" evidence="1">
    <location>
        <begin position="1"/>
        <end position="10"/>
    </location>
</feature>
<dbReference type="EMBL" id="GEIB01000480">
    <property type="protein sequence ID" value="JAR87407.1"/>
    <property type="molecule type" value="Transcribed_RNA"/>
</dbReference>
<evidence type="ECO:0000256" key="1">
    <source>
        <dbReference type="SAM" id="MobiDB-lite"/>
    </source>
</evidence>
<feature type="region of interest" description="Disordered" evidence="1">
    <location>
        <begin position="1"/>
        <end position="29"/>
    </location>
</feature>
<evidence type="ECO:0000313" key="2">
    <source>
        <dbReference type="EMBL" id="JAR87407.1"/>
    </source>
</evidence>
<organism evidence="2">
    <name type="scientific">Alectorobius mimon</name>
    <dbReference type="NCBI Taxonomy" id="360319"/>
    <lineage>
        <taxon>Eukaryota</taxon>
        <taxon>Metazoa</taxon>
        <taxon>Ecdysozoa</taxon>
        <taxon>Arthropoda</taxon>
        <taxon>Chelicerata</taxon>
        <taxon>Arachnida</taxon>
        <taxon>Acari</taxon>
        <taxon>Parasitiformes</taxon>
        <taxon>Ixodida</taxon>
        <taxon>Ixodoidea</taxon>
        <taxon>Argasidae</taxon>
        <taxon>Ornithodorinae</taxon>
        <taxon>Alectorobius</taxon>
    </lineage>
</organism>
<proteinExistence type="predicted"/>
<accession>A0A147B9F7</accession>
<dbReference type="AlphaFoldDB" id="A0A147B9F7"/>
<feature type="compositionally biased region" description="Basic and acidic residues" evidence="1">
    <location>
        <begin position="42"/>
        <end position="68"/>
    </location>
</feature>
<name>A0A147B9F7_9ACAR</name>
<feature type="region of interest" description="Disordered" evidence="1">
    <location>
        <begin position="268"/>
        <end position="308"/>
    </location>
</feature>